<reference evidence="8 9" key="2">
    <citation type="submission" date="2017-10" db="EMBL/GenBank/DDBJ databases">
        <authorList>
            <person name="Banno H."/>
            <person name="Chua N.-H."/>
        </authorList>
    </citation>
    <scope>NUCLEOTIDE SEQUENCE [LARGE SCALE GENOMIC DNA]</scope>
    <source>
        <strain evidence="8 9">JK623</strain>
    </source>
</reference>
<dbReference type="GO" id="GO:0005886">
    <property type="term" value="C:plasma membrane"/>
    <property type="evidence" value="ECO:0007669"/>
    <property type="project" value="UniProtKB-SubCell"/>
</dbReference>
<dbReference type="Proteomes" id="UP000224563">
    <property type="component" value="Unassembled WGS sequence"/>
</dbReference>
<dbReference type="PANTHER" id="PTHR37316">
    <property type="entry name" value="TEICHOIC ACID GLYCEROL-PHOSPHATE PRIMASE"/>
    <property type="match status" value="1"/>
</dbReference>
<keyword evidence="6" id="KW-0472">Membrane</keyword>
<dbReference type="SUPFAM" id="SSF53756">
    <property type="entry name" value="UDP-Glycosyltransferase/glycogen phosphorylase"/>
    <property type="match status" value="2"/>
</dbReference>
<dbReference type="EMBL" id="PDYG01000014">
    <property type="protein sequence ID" value="PHU38194.1"/>
    <property type="molecule type" value="Genomic_DNA"/>
</dbReference>
<comment type="subcellular location">
    <subcellularLocation>
        <location evidence="1">Cell membrane</location>
        <topology evidence="1">Peripheral membrane protein</topology>
    </subcellularLocation>
</comment>
<keyword evidence="4" id="KW-0808">Transferase</keyword>
<dbReference type="GO" id="GO:0047355">
    <property type="term" value="F:CDP-glycerol glycerophosphotransferase activity"/>
    <property type="evidence" value="ECO:0007669"/>
    <property type="project" value="InterPro"/>
</dbReference>
<keyword evidence="3" id="KW-1003">Cell membrane</keyword>
<reference evidence="8 9" key="1">
    <citation type="submission" date="2017-10" db="EMBL/GenBank/DDBJ databases">
        <title>Resolving the taxonomy of Roseburia spp., Eubacterium rectale and Agathobacter spp. through phylogenomic analysis.</title>
        <authorList>
            <person name="Sheridan P.O."/>
            <person name="Walker A.W."/>
            <person name="Duncan S.H."/>
            <person name="Scott K.P."/>
            <person name="Toole P.W.O."/>
            <person name="Luis P."/>
            <person name="Flint H.J."/>
        </authorList>
    </citation>
    <scope>NUCLEOTIDE SEQUENCE [LARGE SCALE GENOMIC DNA]</scope>
    <source>
        <strain evidence="8 9">JK623</strain>
    </source>
</reference>
<evidence type="ECO:0000259" key="7">
    <source>
        <dbReference type="Pfam" id="PF00534"/>
    </source>
</evidence>
<dbReference type="Pfam" id="PF00534">
    <property type="entry name" value="Glycos_transf_1"/>
    <property type="match status" value="1"/>
</dbReference>
<dbReference type="AlphaFoldDB" id="A0A2G3E4L4"/>
<dbReference type="Gene3D" id="3.40.50.12580">
    <property type="match status" value="1"/>
</dbReference>
<keyword evidence="9" id="KW-1185">Reference proteome</keyword>
<dbReference type="PANTHER" id="PTHR37316:SF3">
    <property type="entry name" value="TEICHOIC ACID GLYCEROL-PHOSPHATE TRANSFERASE"/>
    <property type="match status" value="1"/>
</dbReference>
<dbReference type="GO" id="GO:0016757">
    <property type="term" value="F:glycosyltransferase activity"/>
    <property type="evidence" value="ECO:0007669"/>
    <property type="project" value="InterPro"/>
</dbReference>
<name>A0A2G3E4L4_9FIRM</name>
<dbReference type="InterPro" id="IPR043149">
    <property type="entry name" value="TagF_N"/>
</dbReference>
<evidence type="ECO:0000256" key="6">
    <source>
        <dbReference type="ARBA" id="ARBA00023136"/>
    </source>
</evidence>
<proteinExistence type="inferred from homology"/>
<evidence type="ECO:0000256" key="5">
    <source>
        <dbReference type="ARBA" id="ARBA00022944"/>
    </source>
</evidence>
<evidence type="ECO:0000313" key="9">
    <source>
        <dbReference type="Proteomes" id="UP000224563"/>
    </source>
</evidence>
<evidence type="ECO:0000256" key="4">
    <source>
        <dbReference type="ARBA" id="ARBA00022679"/>
    </source>
</evidence>
<evidence type="ECO:0000256" key="1">
    <source>
        <dbReference type="ARBA" id="ARBA00004202"/>
    </source>
</evidence>
<evidence type="ECO:0000313" key="8">
    <source>
        <dbReference type="EMBL" id="PHU38194.1"/>
    </source>
</evidence>
<sequence>MKVRLKLRDLKKHFTLEQYYRKLDRIPIDERSILIESKKGVDLAGNMKAILKELKAPEYGNYQIYITAKKHLHKKIQTLIEQTGTKNVQIVHMGSKKYYQILSKAKYLFFDTSSVMSYIKKPGQIIINTWHGTPLKKMGKYLPTKANPFGNVQRNLLMADYLVYPNEQMRKIMFDAYYLDKAFKGKALMTGYPRNEIFFDAEKARADREKLEESAKKVFVYMPTWRGELVNIDSKSQIAEMQKRLLLLDKKLPKHIVIYAKMHPFIGDSLDYTDLKQIKKFPNQWDTYELLNASDGLITDYSSVFYDFANARKKIILWAYDEEEYIKERGLYENLSDLPFPVVKTESDLVRELDSEKQYDESAFMESYGYCDCANATKKLLHHVLLQEALKDGEIIDYATHNQKENVLIYVSTLAMNGMTTSLLSLMEHLDLNAKNYFAVYRETSKAKTAERLDILPKEVDCLPICSDEYTFSELVWFAMLHKLNLKWKCVEQHVDQLFRREIRRLYPNWKIDYAIQFTGYESHIIHLFENMDAKRTIYVHNDMVKEVDVKGNQHRLTLQKAYRNYDHVAIVTEDLRISTKSFGTPDEQIICVPNCHAHQTIVNKGKQEIVFQDYTECNISQDALIQKLQEPGVKFVNIGRFSPEKGQDMLIRAFERFADTHRDAKLVLIGGYGKSYEQIRALAKDSRYADNIIIIRQINNPIPILKKCDLFVLSSHYEGFGLVLLEATSVGVPVVSTEIVGPTGFMKAHNGYLTEESEEGLLRAMNDYMEGKIKLLNVDFEKYNQTAVAQFERLMD</sequence>
<comment type="similarity">
    <text evidence="2">Belongs to the CDP-glycerol glycerophosphotransferase family.</text>
</comment>
<organism evidence="8 9">
    <name type="scientific">Agathobacter ruminis</name>
    <dbReference type="NCBI Taxonomy" id="1712665"/>
    <lineage>
        <taxon>Bacteria</taxon>
        <taxon>Bacillati</taxon>
        <taxon>Bacillota</taxon>
        <taxon>Clostridia</taxon>
        <taxon>Lachnospirales</taxon>
        <taxon>Lachnospiraceae</taxon>
        <taxon>Agathobacter</taxon>
    </lineage>
</organism>
<dbReference type="InterPro" id="IPR051612">
    <property type="entry name" value="Teichoic_Acid_Biosynth"/>
</dbReference>
<dbReference type="Pfam" id="PF04464">
    <property type="entry name" value="Glyphos_transf"/>
    <property type="match status" value="1"/>
</dbReference>
<dbReference type="GO" id="GO:0019350">
    <property type="term" value="P:teichoic acid biosynthetic process"/>
    <property type="evidence" value="ECO:0007669"/>
    <property type="project" value="UniProtKB-KW"/>
</dbReference>
<dbReference type="InterPro" id="IPR007554">
    <property type="entry name" value="Glycerophosphate_synth"/>
</dbReference>
<dbReference type="RefSeq" id="WP_099385738.1">
    <property type="nucleotide sequence ID" value="NZ_JANSWH010000080.1"/>
</dbReference>
<comment type="caution">
    <text evidence="8">The sequence shown here is derived from an EMBL/GenBank/DDBJ whole genome shotgun (WGS) entry which is preliminary data.</text>
</comment>
<keyword evidence="5" id="KW-0777">Teichoic acid biosynthesis</keyword>
<evidence type="ECO:0000256" key="2">
    <source>
        <dbReference type="ARBA" id="ARBA00010488"/>
    </source>
</evidence>
<accession>A0A2G3E4L4</accession>
<feature type="domain" description="Glycosyl transferase family 1" evidence="7">
    <location>
        <begin position="631"/>
        <end position="776"/>
    </location>
</feature>
<protein>
    <recommendedName>
        <fullName evidence="7">Glycosyl transferase family 1 domain-containing protein</fullName>
    </recommendedName>
</protein>
<gene>
    <name evidence="8" type="ORF">CSX02_04070</name>
</gene>
<dbReference type="Gene3D" id="3.40.50.2000">
    <property type="entry name" value="Glycogen Phosphorylase B"/>
    <property type="match status" value="2"/>
</dbReference>
<evidence type="ECO:0000256" key="3">
    <source>
        <dbReference type="ARBA" id="ARBA00022475"/>
    </source>
</evidence>
<dbReference type="InterPro" id="IPR043148">
    <property type="entry name" value="TagF_C"/>
</dbReference>
<dbReference type="InterPro" id="IPR001296">
    <property type="entry name" value="Glyco_trans_1"/>
</dbReference>
<dbReference type="Gene3D" id="3.40.50.11820">
    <property type="match status" value="1"/>
</dbReference>